<keyword evidence="2" id="KW-1185">Reference proteome</keyword>
<organism evidence="1 2">
    <name type="scientific">Clavibacter michiganensis subsp. michiganensis</name>
    <dbReference type="NCBI Taxonomy" id="33013"/>
    <lineage>
        <taxon>Bacteria</taxon>
        <taxon>Bacillati</taxon>
        <taxon>Actinomycetota</taxon>
        <taxon>Actinomycetes</taxon>
        <taxon>Micrococcales</taxon>
        <taxon>Microbacteriaceae</taxon>
        <taxon>Clavibacter</taxon>
    </lineage>
</organism>
<protein>
    <submittedName>
        <fullName evidence="1">Alpha/beta hydrolase fold protein</fullName>
    </submittedName>
</protein>
<keyword evidence="1" id="KW-0378">Hydrolase</keyword>
<dbReference type="Proteomes" id="UP000195062">
    <property type="component" value="Unassembled WGS sequence"/>
</dbReference>
<reference evidence="1 2" key="1">
    <citation type="submission" date="2016-08" db="EMBL/GenBank/DDBJ databases">
        <title>Genome sequence of Clavibacter michiganensis subsp. michiganensis strain CASJ007.</title>
        <authorList>
            <person name="Thapa S.P."/>
            <person name="Coaker G."/>
        </authorList>
    </citation>
    <scope>NUCLEOTIDE SEQUENCE [LARGE SCALE GENOMIC DNA]</scope>
    <source>
        <strain evidence="1">CASJ007</strain>
    </source>
</reference>
<gene>
    <name evidence="1" type="ORF">CMMCAS07_00305</name>
</gene>
<dbReference type="InterPro" id="IPR029058">
    <property type="entry name" value="AB_hydrolase_fold"/>
</dbReference>
<dbReference type="SUPFAM" id="SSF53474">
    <property type="entry name" value="alpha/beta-Hydrolases"/>
    <property type="match status" value="1"/>
</dbReference>
<evidence type="ECO:0000313" key="2">
    <source>
        <dbReference type="Proteomes" id="UP000195062"/>
    </source>
</evidence>
<name>A0A251XIY3_CLAMM</name>
<sequence>MAARTAPGTLTRRRRLLGLAIRHVPAIARSMRGTPAAGTRVVRFPAGGQQGVPLDVAVWTPPGHDRSATGSPVLVVLARHDGDWLPSTLAKDLRAVVVTMAPDDDAQALAGLSWIASHAAGWNGTPERLGILGDGPGADRALRITALARDADGPAVLRLVLVSPSGDVPSAGSDDRQGHGRDRLPDMLVHVGAADPRIDRVAEGVTALKAAGAKTRLVRIPRADQGWLAYPAADPALARRSLDEIVAYLRRGLTEERAFGVGPA</sequence>
<dbReference type="AlphaFoldDB" id="A0A251XIY3"/>
<comment type="caution">
    <text evidence="1">The sequence shown here is derived from an EMBL/GenBank/DDBJ whole genome shotgun (WGS) entry which is preliminary data.</text>
</comment>
<dbReference type="EMBL" id="MDHH01000001">
    <property type="protein sequence ID" value="OUE03356.1"/>
    <property type="molecule type" value="Genomic_DNA"/>
</dbReference>
<dbReference type="Gene3D" id="3.40.50.1820">
    <property type="entry name" value="alpha/beta hydrolase"/>
    <property type="match status" value="1"/>
</dbReference>
<accession>A0A251XIY3</accession>
<proteinExistence type="predicted"/>
<dbReference type="RefSeq" id="WP_086507526.1">
    <property type="nucleotide sequence ID" value="NZ_CP053860.1"/>
</dbReference>
<evidence type="ECO:0000313" key="1">
    <source>
        <dbReference type="EMBL" id="OUE03356.1"/>
    </source>
</evidence>
<dbReference type="GO" id="GO:0016787">
    <property type="term" value="F:hydrolase activity"/>
    <property type="evidence" value="ECO:0007669"/>
    <property type="project" value="UniProtKB-KW"/>
</dbReference>